<reference evidence="4 5" key="1">
    <citation type="journal article" date="2018" name="New Phytol.">
        <title>Phylogenomics of Endogonaceae and evolution of mycorrhizas within Mucoromycota.</title>
        <authorList>
            <person name="Chang Y."/>
            <person name="Desiro A."/>
            <person name="Na H."/>
            <person name="Sandor L."/>
            <person name="Lipzen A."/>
            <person name="Clum A."/>
            <person name="Barry K."/>
            <person name="Grigoriev I.V."/>
            <person name="Martin F.M."/>
            <person name="Stajich J.E."/>
            <person name="Smith M.E."/>
            <person name="Bonito G."/>
            <person name="Spatafora J.W."/>
        </authorList>
    </citation>
    <scope>NUCLEOTIDE SEQUENCE [LARGE SCALE GENOMIC DNA]</scope>
    <source>
        <strain evidence="4 5">GMNB39</strain>
    </source>
</reference>
<evidence type="ECO:0000313" key="4">
    <source>
        <dbReference type="EMBL" id="RUP45183.1"/>
    </source>
</evidence>
<dbReference type="InterPro" id="IPR016024">
    <property type="entry name" value="ARM-type_fold"/>
</dbReference>
<dbReference type="OrthoDB" id="1865897at2759"/>
<dbReference type="InterPro" id="IPR006805">
    <property type="entry name" value="Anth_synth_I_N"/>
</dbReference>
<dbReference type="EMBL" id="RBNI01007683">
    <property type="protein sequence ID" value="RUP45183.1"/>
    <property type="molecule type" value="Genomic_DNA"/>
</dbReference>
<feature type="domain" description="Anthranilate synthase component I N-terminal" evidence="3">
    <location>
        <begin position="659"/>
        <end position="788"/>
    </location>
</feature>
<comment type="caution">
    <text evidence="4">The sequence shown here is derived from an EMBL/GenBank/DDBJ whole genome shotgun (WGS) entry which is preliminary data.</text>
</comment>
<dbReference type="GO" id="GO:0043248">
    <property type="term" value="P:proteasome assembly"/>
    <property type="evidence" value="ECO:0007669"/>
    <property type="project" value="InterPro"/>
</dbReference>
<organism evidence="4 5">
    <name type="scientific">Jimgerdemannia flammicorona</name>
    <dbReference type="NCBI Taxonomy" id="994334"/>
    <lineage>
        <taxon>Eukaryota</taxon>
        <taxon>Fungi</taxon>
        <taxon>Fungi incertae sedis</taxon>
        <taxon>Mucoromycota</taxon>
        <taxon>Mucoromycotina</taxon>
        <taxon>Endogonomycetes</taxon>
        <taxon>Endogonales</taxon>
        <taxon>Endogonaceae</taxon>
        <taxon>Jimgerdemannia</taxon>
    </lineage>
</organism>
<dbReference type="Gene3D" id="1.25.10.10">
    <property type="entry name" value="Leucine-rich Repeat Variant"/>
    <property type="match status" value="1"/>
</dbReference>
<accession>A0A433D328</accession>
<dbReference type="SUPFAM" id="SSF48371">
    <property type="entry name" value="ARM repeat"/>
    <property type="match status" value="1"/>
</dbReference>
<evidence type="ECO:0000313" key="5">
    <source>
        <dbReference type="Proteomes" id="UP000268093"/>
    </source>
</evidence>
<feature type="domain" description="Chorismate-utilising enzyme C-terminal" evidence="2">
    <location>
        <begin position="847"/>
        <end position="1049"/>
    </location>
</feature>
<proteinExistence type="predicted"/>
<dbReference type="Pfam" id="PF10508">
    <property type="entry name" value="Proteasom_PSMB"/>
    <property type="match status" value="2"/>
</dbReference>
<protein>
    <submittedName>
        <fullName evidence="4">ADC synthase</fullName>
    </submittedName>
</protein>
<dbReference type="GO" id="GO:0000162">
    <property type="term" value="P:L-tryptophan biosynthetic process"/>
    <property type="evidence" value="ECO:0007669"/>
    <property type="project" value="TreeGrafter"/>
</dbReference>
<evidence type="ECO:0000256" key="1">
    <source>
        <dbReference type="SAM" id="MobiDB-lite"/>
    </source>
</evidence>
<dbReference type="InterPro" id="IPR015890">
    <property type="entry name" value="Chorismate_C"/>
</dbReference>
<feature type="compositionally biased region" description="Low complexity" evidence="1">
    <location>
        <begin position="573"/>
        <end position="594"/>
    </location>
</feature>
<dbReference type="AlphaFoldDB" id="A0A433D328"/>
<dbReference type="PANTHER" id="PTHR11236">
    <property type="entry name" value="AMINOBENZOATE/ANTHRANILATE SYNTHASE"/>
    <property type="match status" value="1"/>
</dbReference>
<dbReference type="PANTHER" id="PTHR11236:SF9">
    <property type="entry name" value="ANTHRANILATE SYNTHASE COMPONENT 1"/>
    <property type="match status" value="1"/>
</dbReference>
<evidence type="ECO:0000259" key="2">
    <source>
        <dbReference type="Pfam" id="PF00425"/>
    </source>
</evidence>
<dbReference type="Pfam" id="PF00425">
    <property type="entry name" value="Chorismate_bind"/>
    <property type="match status" value="1"/>
</dbReference>
<dbReference type="Gene3D" id="3.60.120.10">
    <property type="entry name" value="Anthranilate synthase"/>
    <property type="match status" value="1"/>
</dbReference>
<keyword evidence="5" id="KW-1185">Reference proteome</keyword>
<sequence>MVQAPTPEVQALANLLRDPSARPADVSTALCTLNVSLEGEPLGIKLISSDRQIRVLATRRQRDPRTLAGYSGHDPTAVTVRPVSERRRIAHDSGLQRDREVAEAVGVARARRERDEGIPHSRPAALLARSPRAVARAGGQVPGVRRGGVEHGELGHLPTRAGVYQFPDHTDSQLGSGPGVQGGKFNVWHLDRAPPKVALTSEGQRAFFGQLCHSILSTMLRVNDTVKFRVYELAARVAGSSAEAFERTEAAGLLDGVVGEIKSHDLLVKLNAMEMIAQLAITQSGYTFLERSGVIGELAEVLRAEDDADVAVTLVKCAALKFFGTLAGVEDVDFAAVQESHAVFKQITLHLDSRNMEVKFNADLPLPQITTLAVVGLIGSTPRGLRLLHEQKATPRLLDAFVGAYRPAVGDVRIAALQALSHLLRGGWGVRHARDIRYHRVTISGASRYVSESPISDEGSFLRNPTTIDSLLTHAKSPVEDLRVAAFSVIEAVAGHPWGRKELAGSKTFVDWIFNRGTEGTHSGKVGRFTVSRYFGPINAETPSIYSLSTSFGLHPSHGNSRLSRPSPPPRTPSRQSGGPRWTGSRGMSGRGRSMCTRRRQWRWRAGDLVDGKNGAVGCACEERGDWVLKLRPTLDEVKVMVAEGRGNTIPIFAEISADLLTPVSAYLRVADRTQYSFLLESVAGGEQIGRYSFIGADPYKIIKTGENEEITGDPLKALERELANIRYVKVPGLPSFTGGAIGYIAFDCYQYFEPRTARDLADPLAIPDAVFLFCDTVVVMDRLRQVVNVVSHYRSEATSPADIESEYNKAAEEIEVVVSVLNSEKTPVVPQGPVVLGHKPVSNVGKEGYEGFVTRLKHHIREGDIFQAVPSQRLARPTSLHPFNIYRHLRQLNPSPYMFYLDLKDFKIVGASPEMLVKVEDGTVYTHPIAGTRKRGKTPAEDEALAQELLADHKERAEHVMLVDLGRNDVNRVCIPETVTVDKLMLVERYSHVMHIVSNVSGKLREDKTPFDAFRAIFPAGTVSGAPKIRAVELISELEGEKRGIYAG</sequence>
<dbReference type="Proteomes" id="UP000268093">
    <property type="component" value="Unassembled WGS sequence"/>
</dbReference>
<dbReference type="Pfam" id="PF04715">
    <property type="entry name" value="Anth_synt_I_N"/>
    <property type="match status" value="1"/>
</dbReference>
<name>A0A433D328_9FUNG</name>
<dbReference type="InterPro" id="IPR005801">
    <property type="entry name" value="ADC_synthase"/>
</dbReference>
<dbReference type="PRINTS" id="PR00095">
    <property type="entry name" value="ANTSNTHASEI"/>
</dbReference>
<dbReference type="InterPro" id="IPR011989">
    <property type="entry name" value="ARM-like"/>
</dbReference>
<evidence type="ECO:0000259" key="3">
    <source>
        <dbReference type="Pfam" id="PF04715"/>
    </source>
</evidence>
<dbReference type="SUPFAM" id="SSF56322">
    <property type="entry name" value="ADC synthase"/>
    <property type="match status" value="1"/>
</dbReference>
<dbReference type="InterPro" id="IPR019538">
    <property type="entry name" value="PSMD5"/>
</dbReference>
<dbReference type="InterPro" id="IPR019999">
    <property type="entry name" value="Anth_synth_I-like"/>
</dbReference>
<gene>
    <name evidence="4" type="ORF">BC936DRAFT_148511</name>
</gene>
<feature type="region of interest" description="Disordered" evidence="1">
    <location>
        <begin position="556"/>
        <end position="594"/>
    </location>
</feature>